<dbReference type="Proteomes" id="UP000826271">
    <property type="component" value="Unassembled WGS sequence"/>
</dbReference>
<dbReference type="AlphaFoldDB" id="A0AAV6XMJ3"/>
<keyword evidence="2" id="KW-1185">Reference proteome</keyword>
<reference evidence="1" key="1">
    <citation type="submission" date="2019-10" db="EMBL/GenBank/DDBJ databases">
        <authorList>
            <person name="Zhang R."/>
            <person name="Pan Y."/>
            <person name="Wang J."/>
            <person name="Ma R."/>
            <person name="Yu S."/>
        </authorList>
    </citation>
    <scope>NUCLEOTIDE SEQUENCE</scope>
    <source>
        <strain evidence="1">LA-IB0</strain>
        <tissue evidence="1">Leaf</tissue>
    </source>
</reference>
<proteinExistence type="predicted"/>
<dbReference type="GO" id="GO:0005737">
    <property type="term" value="C:cytoplasm"/>
    <property type="evidence" value="ECO:0007669"/>
    <property type="project" value="TreeGrafter"/>
</dbReference>
<accession>A0AAV6XMJ3</accession>
<organism evidence="1 2">
    <name type="scientific">Buddleja alternifolia</name>
    <dbReference type="NCBI Taxonomy" id="168488"/>
    <lineage>
        <taxon>Eukaryota</taxon>
        <taxon>Viridiplantae</taxon>
        <taxon>Streptophyta</taxon>
        <taxon>Embryophyta</taxon>
        <taxon>Tracheophyta</taxon>
        <taxon>Spermatophyta</taxon>
        <taxon>Magnoliopsida</taxon>
        <taxon>eudicotyledons</taxon>
        <taxon>Gunneridae</taxon>
        <taxon>Pentapetalae</taxon>
        <taxon>asterids</taxon>
        <taxon>lamiids</taxon>
        <taxon>Lamiales</taxon>
        <taxon>Scrophulariaceae</taxon>
        <taxon>Buddlejeae</taxon>
        <taxon>Buddleja</taxon>
    </lineage>
</organism>
<dbReference type="PANTHER" id="PTHR13650">
    <property type="entry name" value="SPATACSIN"/>
    <property type="match status" value="1"/>
</dbReference>
<dbReference type="PANTHER" id="PTHR13650:SF0">
    <property type="entry name" value="SPATACSIN"/>
    <property type="match status" value="1"/>
</dbReference>
<evidence type="ECO:0000313" key="2">
    <source>
        <dbReference type="Proteomes" id="UP000826271"/>
    </source>
</evidence>
<dbReference type="EMBL" id="WHWC01000004">
    <property type="protein sequence ID" value="KAG8383518.1"/>
    <property type="molecule type" value="Genomic_DNA"/>
</dbReference>
<protein>
    <submittedName>
        <fullName evidence="1">Uncharacterized protein</fullName>
    </submittedName>
</protein>
<dbReference type="InterPro" id="IPR028103">
    <property type="entry name" value="Spatacsin"/>
</dbReference>
<gene>
    <name evidence="1" type="ORF">BUALT_Bualt04G0021800</name>
</gene>
<sequence length="177" mass="19876">MTVIKAFLQMRLSEASAHLGSFAIRFKEELPHSQPNWECEGKIGNSWISSTAVKATDATLLMCPSPYEKRCLLRLLAATDFADTGSTATRYGHLCWKIDMAEPSLRRDDFPLLGNETYDDASLFTALENNGLNPWLQNGRYFCGMSQKRGLLCGATAKHFSSDIPSQQCRYIIFHDN</sequence>
<name>A0AAV6XMJ3_9LAMI</name>
<comment type="caution">
    <text evidence="1">The sequence shown here is derived from an EMBL/GenBank/DDBJ whole genome shotgun (WGS) entry which is preliminary data.</text>
</comment>
<evidence type="ECO:0000313" key="1">
    <source>
        <dbReference type="EMBL" id="KAG8383518.1"/>
    </source>
</evidence>